<evidence type="ECO:0000313" key="1">
    <source>
        <dbReference type="EMBL" id="SBR92737.1"/>
    </source>
</evidence>
<dbReference type="AlphaFoldDB" id="A0A1A8QH53"/>
<reference evidence="1" key="2">
    <citation type="submission" date="2016-06" db="EMBL/GenBank/DDBJ databases">
        <title>The genome of a short-lived fish provides insights into sex chromosome evolution and the genetic control of aging.</title>
        <authorList>
            <person name="Reichwald K."/>
            <person name="Felder M."/>
            <person name="Petzold A."/>
            <person name="Koch P."/>
            <person name="Groth M."/>
            <person name="Platzer M."/>
        </authorList>
    </citation>
    <scope>NUCLEOTIDE SEQUENCE</scope>
    <source>
        <tissue evidence="1">Brain</tissue>
    </source>
</reference>
<protein>
    <submittedName>
        <fullName evidence="1">Kinesin family member 5B, a</fullName>
    </submittedName>
</protein>
<dbReference type="EMBL" id="HAEI01005315">
    <property type="protein sequence ID" value="SBR92737.1"/>
    <property type="molecule type" value="Transcribed_RNA"/>
</dbReference>
<gene>
    <name evidence="1" type="primary">KIF5BA</name>
</gene>
<sequence length="118" mass="13485">FSTPVIVLLRDENRKELILIYKMQNKPRGTKRSPERSLCQRSCAIRMCGFGFVSVLHSPSSSVVFVQIVLRCAKMNVTVARTRKKCTRTQQKDQKTEKTREIALTSVHFMIITLIIGS</sequence>
<proteinExistence type="predicted"/>
<name>A0A1A8QH53_9TELE</name>
<accession>A0A1A8QH53</accession>
<organism evidence="1">
    <name type="scientific">Nothobranchius rachovii</name>
    <name type="common">bluefin notho</name>
    <dbReference type="NCBI Taxonomy" id="451742"/>
    <lineage>
        <taxon>Eukaryota</taxon>
        <taxon>Metazoa</taxon>
        <taxon>Chordata</taxon>
        <taxon>Craniata</taxon>
        <taxon>Vertebrata</taxon>
        <taxon>Euteleostomi</taxon>
        <taxon>Actinopterygii</taxon>
        <taxon>Neopterygii</taxon>
        <taxon>Teleostei</taxon>
        <taxon>Neoteleostei</taxon>
        <taxon>Acanthomorphata</taxon>
        <taxon>Ovalentaria</taxon>
        <taxon>Atherinomorphae</taxon>
        <taxon>Cyprinodontiformes</taxon>
        <taxon>Nothobranchiidae</taxon>
        <taxon>Nothobranchius</taxon>
    </lineage>
</organism>
<reference evidence="1" key="1">
    <citation type="submission" date="2016-05" db="EMBL/GenBank/DDBJ databases">
        <authorList>
            <person name="Lavstsen T."/>
            <person name="Jespersen J.S."/>
        </authorList>
    </citation>
    <scope>NUCLEOTIDE SEQUENCE</scope>
    <source>
        <tissue evidence="1">Brain</tissue>
    </source>
</reference>
<feature type="non-terminal residue" evidence="1">
    <location>
        <position position="1"/>
    </location>
</feature>